<name>A0A382Z0P6_9ZZZZ</name>
<feature type="non-terminal residue" evidence="1">
    <location>
        <position position="1"/>
    </location>
</feature>
<gene>
    <name evidence="1" type="ORF">METZ01_LOCUS441509</name>
</gene>
<dbReference type="Gene3D" id="3.40.190.10">
    <property type="entry name" value="Periplasmic binding protein-like II"/>
    <property type="match status" value="1"/>
</dbReference>
<proteinExistence type="predicted"/>
<sequence length="130" mass="14812">YATWSDGNFDVGVHSFWVAGIDPDITLYEHFYTGSDRNYNRYSNPEFDALTDKMSATVDKQARKELAWDAMELALSEQAKIIVSHSSYVPAHNKRVHGLMPTLNYLAGYGPHARYDHTWIDEENDRVLGG</sequence>
<dbReference type="AlphaFoldDB" id="A0A382Z0P6"/>
<dbReference type="EMBL" id="UINC01179790">
    <property type="protein sequence ID" value="SVD88655.1"/>
    <property type="molecule type" value="Genomic_DNA"/>
</dbReference>
<protein>
    <recommendedName>
        <fullName evidence="2">Solute-binding protein family 5 domain-containing protein</fullName>
    </recommendedName>
</protein>
<accession>A0A382Z0P6</accession>
<reference evidence="1" key="1">
    <citation type="submission" date="2018-05" db="EMBL/GenBank/DDBJ databases">
        <authorList>
            <person name="Lanie J.A."/>
            <person name="Ng W.-L."/>
            <person name="Kazmierczak K.M."/>
            <person name="Andrzejewski T.M."/>
            <person name="Davidsen T.M."/>
            <person name="Wayne K.J."/>
            <person name="Tettelin H."/>
            <person name="Glass J.I."/>
            <person name="Rusch D."/>
            <person name="Podicherti R."/>
            <person name="Tsui H.-C.T."/>
            <person name="Winkler M.E."/>
        </authorList>
    </citation>
    <scope>NUCLEOTIDE SEQUENCE</scope>
</reference>
<dbReference type="Gene3D" id="3.10.105.10">
    <property type="entry name" value="Dipeptide-binding Protein, Domain 3"/>
    <property type="match status" value="1"/>
</dbReference>
<organism evidence="1">
    <name type="scientific">marine metagenome</name>
    <dbReference type="NCBI Taxonomy" id="408172"/>
    <lineage>
        <taxon>unclassified sequences</taxon>
        <taxon>metagenomes</taxon>
        <taxon>ecological metagenomes</taxon>
    </lineage>
</organism>
<evidence type="ECO:0000313" key="1">
    <source>
        <dbReference type="EMBL" id="SVD88655.1"/>
    </source>
</evidence>
<evidence type="ECO:0008006" key="2">
    <source>
        <dbReference type="Google" id="ProtNLM"/>
    </source>
</evidence>
<dbReference type="SUPFAM" id="SSF53850">
    <property type="entry name" value="Periplasmic binding protein-like II"/>
    <property type="match status" value="1"/>
</dbReference>